<dbReference type="PANTHER" id="PTHR35849">
    <property type="entry name" value="BLR2341 PROTEIN"/>
    <property type="match status" value="1"/>
</dbReference>
<dbReference type="InterPro" id="IPR002645">
    <property type="entry name" value="STAS_dom"/>
</dbReference>
<evidence type="ECO:0000259" key="1">
    <source>
        <dbReference type="PROSITE" id="PS50801"/>
    </source>
</evidence>
<dbReference type="RefSeq" id="WP_002702650.1">
    <property type="nucleotide sequence ID" value="NZ_AGRW01000035.1"/>
</dbReference>
<sequence>MAVETVKWHGTAGIEQAHMLRDELLGAFEKSSEIRLDISQVEDIDITGIQIIVSARREAEKQGKEFYIKGKIPQAIKDFISASSVTLDEYILEDGSPEEENA</sequence>
<dbReference type="Gene3D" id="3.30.750.24">
    <property type="entry name" value="STAS domain"/>
    <property type="match status" value="1"/>
</dbReference>
<dbReference type="eggNOG" id="ENOG5030V33">
    <property type="taxonomic scope" value="Bacteria"/>
</dbReference>
<dbReference type="SUPFAM" id="SSF52091">
    <property type="entry name" value="SpoIIaa-like"/>
    <property type="match status" value="1"/>
</dbReference>
<dbReference type="PROSITE" id="PS50801">
    <property type="entry name" value="STAS"/>
    <property type="match status" value="1"/>
</dbReference>
<protein>
    <submittedName>
        <fullName evidence="2">Sulfate transporter/antisigma-factor antagonist STAS</fullName>
    </submittedName>
</protein>
<gene>
    <name evidence="2" type="ORF">TresaDRAFT_2541</name>
</gene>
<evidence type="ECO:0000313" key="2">
    <source>
        <dbReference type="EMBL" id="EIC02692.1"/>
    </source>
</evidence>
<name>H7EIC2_9SPIR</name>
<dbReference type="AlphaFoldDB" id="H7EIC2"/>
<keyword evidence="3" id="KW-1185">Reference proteome</keyword>
<dbReference type="InterPro" id="IPR058548">
    <property type="entry name" value="MlaB-like_STAS"/>
</dbReference>
<dbReference type="STRING" id="907348.TresaDRAFT_2541"/>
<comment type="caution">
    <text evidence="2">The sequence shown here is derived from an EMBL/GenBank/DDBJ whole genome shotgun (WGS) entry which is preliminary data.</text>
</comment>
<proteinExistence type="predicted"/>
<dbReference type="InterPro" id="IPR052746">
    <property type="entry name" value="MlaB_ABC_Transporter"/>
</dbReference>
<dbReference type="PATRIC" id="fig|907348.3.peg.565"/>
<dbReference type="InterPro" id="IPR036513">
    <property type="entry name" value="STAS_dom_sf"/>
</dbReference>
<dbReference type="OrthoDB" id="350610at2"/>
<dbReference type="Pfam" id="PF13466">
    <property type="entry name" value="STAS_2"/>
    <property type="match status" value="1"/>
</dbReference>
<dbReference type="EMBL" id="AGRW01000035">
    <property type="protein sequence ID" value="EIC02692.1"/>
    <property type="molecule type" value="Genomic_DNA"/>
</dbReference>
<accession>H7EIC2</accession>
<dbReference type="CDD" id="cd07043">
    <property type="entry name" value="STAS_anti-anti-sigma_factors"/>
    <property type="match status" value="1"/>
</dbReference>
<dbReference type="Proteomes" id="UP000003571">
    <property type="component" value="Unassembled WGS sequence"/>
</dbReference>
<evidence type="ECO:0000313" key="3">
    <source>
        <dbReference type="Proteomes" id="UP000003571"/>
    </source>
</evidence>
<dbReference type="PANTHER" id="PTHR35849:SF2">
    <property type="entry name" value="BLR2341 PROTEIN"/>
    <property type="match status" value="1"/>
</dbReference>
<feature type="domain" description="STAS" evidence="1">
    <location>
        <begin position="1"/>
        <end position="85"/>
    </location>
</feature>
<reference evidence="2 3" key="1">
    <citation type="submission" date="2011-09" db="EMBL/GenBank/DDBJ databases">
        <title>The draft genome of Treponema saccharophilum DSM 2985.</title>
        <authorList>
            <consortium name="US DOE Joint Genome Institute (JGI-PGF)"/>
            <person name="Lucas S."/>
            <person name="Copeland A."/>
            <person name="Lapidus A."/>
            <person name="Glavina del Rio T."/>
            <person name="Dalin E."/>
            <person name="Tice H."/>
            <person name="Bruce D."/>
            <person name="Goodwin L."/>
            <person name="Pitluck S."/>
            <person name="Peters L."/>
            <person name="Kyrpides N."/>
            <person name="Mavromatis K."/>
            <person name="Ivanova N."/>
            <person name="Markowitz V."/>
            <person name="Cheng J.-F."/>
            <person name="Hugenholtz P."/>
            <person name="Woyke T."/>
            <person name="Wu D."/>
            <person name="Gronow S."/>
            <person name="Wellnitz S."/>
            <person name="Brambilla E."/>
            <person name="Klenk H.-P."/>
            <person name="Eisen J.A."/>
        </authorList>
    </citation>
    <scope>NUCLEOTIDE SEQUENCE [LARGE SCALE GENOMIC DNA]</scope>
    <source>
        <strain evidence="2 3">DSM 2985</strain>
    </source>
</reference>
<organism evidence="2 3">
    <name type="scientific">Treponema saccharophilum DSM 2985</name>
    <dbReference type="NCBI Taxonomy" id="907348"/>
    <lineage>
        <taxon>Bacteria</taxon>
        <taxon>Pseudomonadati</taxon>
        <taxon>Spirochaetota</taxon>
        <taxon>Spirochaetia</taxon>
        <taxon>Spirochaetales</taxon>
        <taxon>Treponemataceae</taxon>
        <taxon>Treponema</taxon>
    </lineage>
</organism>